<dbReference type="EMBL" id="CP047423">
    <property type="protein sequence ID" value="QPD04201.1"/>
    <property type="molecule type" value="Genomic_DNA"/>
</dbReference>
<dbReference type="KEGG" id="nkf:Nkreftii_001975"/>
<keyword evidence="1" id="KW-1133">Transmembrane helix</keyword>
<keyword evidence="1" id="KW-0472">Membrane</keyword>
<name>A0A7S8IZG1_9BACT</name>
<gene>
    <name evidence="2" type="ORF">Nkreftii_001975</name>
</gene>
<reference evidence="2 3" key="1">
    <citation type="journal article" date="2020" name="ISME J.">
        <title>Enrichment and physiological characterization of a novel comammox Nitrospira indicates ammonium inhibition of complete nitrification.</title>
        <authorList>
            <person name="Sakoula D."/>
            <person name="Koch H."/>
            <person name="Frank J."/>
            <person name="Jetten M.S.M."/>
            <person name="van Kessel M.A.H.J."/>
            <person name="Lucker S."/>
        </authorList>
    </citation>
    <scope>NUCLEOTIDE SEQUENCE [LARGE SCALE GENOMIC DNA]</scope>
    <source>
        <strain evidence="2">Comreactor17</strain>
    </source>
</reference>
<evidence type="ECO:0000313" key="2">
    <source>
        <dbReference type="EMBL" id="QPD04201.1"/>
    </source>
</evidence>
<proteinExistence type="predicted"/>
<organism evidence="2 3">
    <name type="scientific">Candidatus Nitrospira kreftii</name>
    <dbReference type="NCBI Taxonomy" id="2652173"/>
    <lineage>
        <taxon>Bacteria</taxon>
        <taxon>Pseudomonadati</taxon>
        <taxon>Nitrospirota</taxon>
        <taxon>Nitrospiria</taxon>
        <taxon>Nitrospirales</taxon>
        <taxon>Nitrospiraceae</taxon>
        <taxon>Nitrospira</taxon>
    </lineage>
</organism>
<feature type="transmembrane region" description="Helical" evidence="1">
    <location>
        <begin position="121"/>
        <end position="139"/>
    </location>
</feature>
<dbReference type="AlphaFoldDB" id="A0A7S8IZG1"/>
<dbReference type="Proteomes" id="UP000593737">
    <property type="component" value="Chromosome"/>
</dbReference>
<sequence>MKQETSFERELLDAYSSLWHNSLFLFDGQSFSGKLTSTMPPASVQRAVSEIPAAPVVHGPLPQAAVTALWRGQLFEAIKLVRVEQNIGLDEARDLVSAYVQTQPALSNRIAKTQTDTREGLLRWLIFLLAGAVGLTYLLI</sequence>
<keyword evidence="1" id="KW-0812">Transmembrane</keyword>
<protein>
    <submittedName>
        <fullName evidence="2">Uncharacterized protein</fullName>
    </submittedName>
</protein>
<evidence type="ECO:0000313" key="3">
    <source>
        <dbReference type="Proteomes" id="UP000593737"/>
    </source>
</evidence>
<accession>A0A7S8IZG1</accession>
<evidence type="ECO:0000256" key="1">
    <source>
        <dbReference type="SAM" id="Phobius"/>
    </source>
</evidence>